<sequence>MPAKQISITENRAESSAGRKTNQRLFLAWVRQRTLLVTTKPPRLNVTANGKSDYFQN</sequence>
<reference evidence="2 3" key="1">
    <citation type="submission" date="2016-09" db="EMBL/GenBank/DDBJ databases">
        <title>The complete genome sequences of Rhizobium gallicum, symbiovars gallicum and phaseoli, symbionts associated to common bean (Phaseolus vulgaris).</title>
        <authorList>
            <person name="Bustos P."/>
            <person name="Santamaria R.I."/>
            <person name="Perez-Carrascal O.M."/>
            <person name="Juarez S."/>
            <person name="Lozano L."/>
            <person name="Martinez-Flores I."/>
            <person name="Martinez-Romero E."/>
            <person name="Cevallos M."/>
            <person name="Romero D."/>
            <person name="Davila G."/>
            <person name="Gonzalez V."/>
        </authorList>
    </citation>
    <scope>NUCLEOTIDE SEQUENCE [LARGE SCALE GENOMIC DNA]</scope>
    <source>
        <strain evidence="2 3">IE4872</strain>
        <plasmid evidence="3">prgalie4872c</plasmid>
    </source>
</reference>
<feature type="compositionally biased region" description="Polar residues" evidence="1">
    <location>
        <begin position="1"/>
        <end position="10"/>
    </location>
</feature>
<evidence type="ECO:0000313" key="3">
    <source>
        <dbReference type="Proteomes" id="UP000184749"/>
    </source>
</evidence>
<accession>A0A1L5NQ47</accession>
<geneLocation type="plasmid" evidence="3">
    <name>prgalie4872c</name>
</geneLocation>
<evidence type="ECO:0000313" key="2">
    <source>
        <dbReference type="EMBL" id="APO70035.1"/>
    </source>
</evidence>
<dbReference type="AlphaFoldDB" id="A0A1L5NQ47"/>
<organism evidence="2 3">
    <name type="scientific">Rhizobium gallicum</name>
    <dbReference type="NCBI Taxonomy" id="56730"/>
    <lineage>
        <taxon>Bacteria</taxon>
        <taxon>Pseudomonadati</taxon>
        <taxon>Pseudomonadota</taxon>
        <taxon>Alphaproteobacteria</taxon>
        <taxon>Hyphomicrobiales</taxon>
        <taxon>Rhizobiaceae</taxon>
        <taxon>Rhizobium/Agrobacterium group</taxon>
        <taxon>Rhizobium</taxon>
    </lineage>
</organism>
<evidence type="ECO:0000256" key="1">
    <source>
        <dbReference type="SAM" id="MobiDB-lite"/>
    </source>
</evidence>
<name>A0A1L5NQ47_9HYPH</name>
<proteinExistence type="predicted"/>
<protein>
    <submittedName>
        <fullName evidence="2">Uncharacterized protein</fullName>
    </submittedName>
</protein>
<keyword evidence="2" id="KW-0614">Plasmid</keyword>
<gene>
    <name evidence="2" type="ORF">IE4872_PC00001</name>
</gene>
<dbReference type="Proteomes" id="UP000184749">
    <property type="component" value="Plasmid pRgalIE4872c"/>
</dbReference>
<dbReference type="EMBL" id="CP017104">
    <property type="protein sequence ID" value="APO70035.1"/>
    <property type="molecule type" value="Genomic_DNA"/>
</dbReference>
<feature type="region of interest" description="Disordered" evidence="1">
    <location>
        <begin position="1"/>
        <end position="20"/>
    </location>
</feature>